<comment type="caution">
    <text evidence="3">The sequence shown here is derived from an EMBL/GenBank/DDBJ whole genome shotgun (WGS) entry which is preliminary data.</text>
</comment>
<dbReference type="Gene3D" id="3.40.190.10">
    <property type="entry name" value="Periplasmic binding protein-like II"/>
    <property type="match status" value="2"/>
</dbReference>
<dbReference type="RefSeq" id="WP_098455661.1">
    <property type="nucleotide sequence ID" value="NZ_PDJG01000001.1"/>
</dbReference>
<name>A0A2A9E8W1_9MICO</name>
<evidence type="ECO:0000313" key="4">
    <source>
        <dbReference type="Proteomes" id="UP000225548"/>
    </source>
</evidence>
<dbReference type="Proteomes" id="UP000225548">
    <property type="component" value="Unassembled WGS sequence"/>
</dbReference>
<dbReference type="PROSITE" id="PS51257">
    <property type="entry name" value="PROKAR_LIPOPROTEIN"/>
    <property type="match status" value="1"/>
</dbReference>
<accession>A0A2A9E8W1</accession>
<keyword evidence="1" id="KW-0732">Signal</keyword>
<evidence type="ECO:0000256" key="1">
    <source>
        <dbReference type="SAM" id="SignalP"/>
    </source>
</evidence>
<proteinExistence type="predicted"/>
<dbReference type="Gene3D" id="3.40.190.120">
    <property type="entry name" value="Osmoprotection protein (prox), domain 2"/>
    <property type="match status" value="2"/>
</dbReference>
<reference evidence="3 4" key="1">
    <citation type="submission" date="2017-10" db="EMBL/GenBank/DDBJ databases">
        <title>Sequencing the genomes of 1000 actinobacteria strains.</title>
        <authorList>
            <person name="Klenk H.-P."/>
        </authorList>
    </citation>
    <scope>NUCLEOTIDE SEQUENCE [LARGE SCALE GENOMIC DNA]</scope>
    <source>
        <strain evidence="3 4">DSM 18966</strain>
    </source>
</reference>
<sequence length="339" mass="34415">MHRSTFTSAPTARLAAAMGVVVLLAACGSPGSSDSGSGTATSTTASDLAVCEAVPGDALVALVDDQNLQNPDNIVPAVNGAAAADDPELVTLLNTVSAVLDTDGLVALNKAVDIDRQTSAQAAQAFVEEQGLAATEQVGEGRSVVVGSPNFSEGATLANLYAEVLNSAGYDASTQDVGNRELYLTDLESGSVTVLPEYVSTLTEFLNVKVNGEGAESVATPDLDATMTELTTLAEGVGLVVGEPADAQDQNAFAVTEAFATEHDLTTLTDLAENCGGIVLGGPPECPERPFCQLGLQDTYGLDVAEFTSLDAGGPLTKEALKSGTITLGLIFSSDAVLG</sequence>
<feature type="domain" description="ABC-type glycine betaine transport system substrate-binding" evidence="2">
    <location>
        <begin position="143"/>
        <end position="338"/>
    </location>
</feature>
<protein>
    <submittedName>
        <fullName evidence="3">Osmoprotectant transport system substrate-binding protein</fullName>
    </submittedName>
</protein>
<feature type="chain" id="PRO_5012721591" evidence="1">
    <location>
        <begin position="26"/>
        <end position="339"/>
    </location>
</feature>
<dbReference type="AlphaFoldDB" id="A0A2A9E8W1"/>
<evidence type="ECO:0000313" key="3">
    <source>
        <dbReference type="EMBL" id="PFG34659.1"/>
    </source>
</evidence>
<gene>
    <name evidence="3" type="ORF">ATL42_2579</name>
</gene>
<keyword evidence="4" id="KW-1185">Reference proteome</keyword>
<dbReference type="GO" id="GO:0022857">
    <property type="term" value="F:transmembrane transporter activity"/>
    <property type="evidence" value="ECO:0007669"/>
    <property type="project" value="InterPro"/>
</dbReference>
<feature type="domain" description="ABC-type glycine betaine transport system substrate-binding" evidence="2">
    <location>
        <begin position="58"/>
        <end position="129"/>
    </location>
</feature>
<organism evidence="3 4">
    <name type="scientific">Sanguibacter antarcticus</name>
    <dbReference type="NCBI Taxonomy" id="372484"/>
    <lineage>
        <taxon>Bacteria</taxon>
        <taxon>Bacillati</taxon>
        <taxon>Actinomycetota</taxon>
        <taxon>Actinomycetes</taxon>
        <taxon>Micrococcales</taxon>
        <taxon>Sanguibacteraceae</taxon>
        <taxon>Sanguibacter</taxon>
    </lineage>
</organism>
<dbReference type="SUPFAM" id="SSF53850">
    <property type="entry name" value="Periplasmic binding protein-like II"/>
    <property type="match status" value="2"/>
</dbReference>
<dbReference type="Pfam" id="PF04069">
    <property type="entry name" value="OpuAC"/>
    <property type="match status" value="2"/>
</dbReference>
<dbReference type="OrthoDB" id="9781705at2"/>
<feature type="signal peptide" evidence="1">
    <location>
        <begin position="1"/>
        <end position="25"/>
    </location>
</feature>
<dbReference type="EMBL" id="PDJG01000001">
    <property type="protein sequence ID" value="PFG34659.1"/>
    <property type="molecule type" value="Genomic_DNA"/>
</dbReference>
<dbReference type="InterPro" id="IPR007210">
    <property type="entry name" value="ABC_Gly_betaine_transp_sub-bd"/>
</dbReference>
<evidence type="ECO:0000259" key="2">
    <source>
        <dbReference type="Pfam" id="PF04069"/>
    </source>
</evidence>
<dbReference type="GO" id="GO:0043190">
    <property type="term" value="C:ATP-binding cassette (ABC) transporter complex"/>
    <property type="evidence" value="ECO:0007669"/>
    <property type="project" value="InterPro"/>
</dbReference>